<dbReference type="InterPro" id="IPR000477">
    <property type="entry name" value="RT_dom"/>
</dbReference>
<protein>
    <submittedName>
        <fullName evidence="3">Transposon Tf2-1 polyprotein</fullName>
    </submittedName>
</protein>
<dbReference type="Proteomes" id="UP000287166">
    <property type="component" value="Unassembled WGS sequence"/>
</dbReference>
<dbReference type="InterPro" id="IPR021109">
    <property type="entry name" value="Peptidase_aspartic_dom_sf"/>
</dbReference>
<proteinExistence type="predicted"/>
<organism evidence="3 4">
    <name type="scientific">Sparassis crispa</name>
    <dbReference type="NCBI Taxonomy" id="139825"/>
    <lineage>
        <taxon>Eukaryota</taxon>
        <taxon>Fungi</taxon>
        <taxon>Dikarya</taxon>
        <taxon>Basidiomycota</taxon>
        <taxon>Agaricomycotina</taxon>
        <taxon>Agaricomycetes</taxon>
        <taxon>Polyporales</taxon>
        <taxon>Sparassidaceae</taxon>
        <taxon>Sparassis</taxon>
    </lineage>
</organism>
<dbReference type="InterPro" id="IPR043502">
    <property type="entry name" value="DNA/RNA_pol_sf"/>
</dbReference>
<dbReference type="RefSeq" id="XP_027616716.1">
    <property type="nucleotide sequence ID" value="XM_027760915.1"/>
</dbReference>
<dbReference type="PANTHER" id="PTHR33064">
    <property type="entry name" value="POL PROTEIN"/>
    <property type="match status" value="1"/>
</dbReference>
<comment type="caution">
    <text evidence="3">The sequence shown here is derived from an EMBL/GenBank/DDBJ whole genome shotgun (WGS) entry which is preliminary data.</text>
</comment>
<sequence length="889" mass="99750">MSNNTNMASVTQSSSKNPPILTAGKITPAVAHAWENACLQYFKHNDMANEKKVSKVTGGFQDPIVSDWYYNDADTFDAMSFKDFLILFRARFLPKGWDSAVLTQLLRSRQWEDESFEDWVLSIEKLNTVLRGTLSHLDDTRLRVQIATSICEDLRFACEDEDTIASFKDWKDKVLQVDTVCMHERAHILRITGAINKPKSATTAPTNRGTSNTKSPRLPGLTDGELKLLRDNDGCFKCRKFFIPKEQRGRDKCTNDFPDAAMYCTLTQADVDAAKHNKENTRPRTAVAAVTKIPDDTVYSVGAVNLESEPLAATTEILGTGSASESEYVPSPLTPFTVQHIPWSSIIHGTSSDSVLLPMLIDSGSPAVLIGSELVTRLGLHHRKLPQAFPLGDVWGTESKDSLEWVKLHVSTEDASWTSRTCRAIVVLNCCYPVIVGRPFLKSNRLIVDHELDTVVDKSFGRDICKPAPPPHLPIQRQLDTRETIPVATRPDTTALLRELEQCTQQHLINCEVTSTDAIATVQAIRQRAEDLAYQGSLKSHNTAMKHEFHDLFPDDIPHLNDLPTNIYHRFTLKDPNMVIQHRQYTCPKKYREAWKHLLDGHLSAGCMRPSDSPYASPAFLIPNADPTALPRWVNDYCALNANTVPDMHPLPLISDILTDCAKGKIWGKIDMTNSFFQTRVHPDDVKFTAVTTPFGLYEWLVMPQGCCNAPSTHKHQMFAALRPLIGKICHVYLDDIVIWSQSLEEHILNVRTILQALHKNHLYCSDKKTSLFLTELSFLGHCISSKGIEADLQKVEKILNWSVPCNASQVCAFLGLVRYIAPFLPKLADLTLVLNPLTTKEAELNFPTWDTKHQTTFDNIKSLVCSREVLTVIDHDNMGDNHIFVSCC</sequence>
<reference evidence="3 4" key="1">
    <citation type="journal article" date="2018" name="Sci. Rep.">
        <title>Genome sequence of the cauliflower mushroom Sparassis crispa (Hanabiratake) and its association with beneficial usage.</title>
        <authorList>
            <person name="Kiyama R."/>
            <person name="Furutani Y."/>
            <person name="Kawaguchi K."/>
            <person name="Nakanishi T."/>
        </authorList>
    </citation>
    <scope>NUCLEOTIDE SEQUENCE [LARGE SCALE GENOMIC DNA]</scope>
</reference>
<evidence type="ECO:0000259" key="2">
    <source>
        <dbReference type="PROSITE" id="PS50878"/>
    </source>
</evidence>
<dbReference type="PANTHER" id="PTHR33064:SF37">
    <property type="entry name" value="RIBONUCLEASE H"/>
    <property type="match status" value="1"/>
</dbReference>
<dbReference type="Gene3D" id="3.10.10.10">
    <property type="entry name" value="HIV Type 1 Reverse Transcriptase, subunit A, domain 1"/>
    <property type="match status" value="1"/>
</dbReference>
<dbReference type="InParanoid" id="A0A401GUD8"/>
<dbReference type="InterPro" id="IPR051320">
    <property type="entry name" value="Viral_Replic_Matur_Polypro"/>
</dbReference>
<feature type="compositionally biased region" description="Polar residues" evidence="1">
    <location>
        <begin position="199"/>
        <end position="215"/>
    </location>
</feature>
<evidence type="ECO:0000313" key="4">
    <source>
        <dbReference type="Proteomes" id="UP000287166"/>
    </source>
</evidence>
<gene>
    <name evidence="3" type="ORF">SCP_0803250</name>
</gene>
<keyword evidence="4" id="KW-1185">Reference proteome</keyword>
<dbReference type="GeneID" id="38782720"/>
<dbReference type="CDD" id="cd01647">
    <property type="entry name" value="RT_LTR"/>
    <property type="match status" value="1"/>
</dbReference>
<dbReference type="SUPFAM" id="SSF56672">
    <property type="entry name" value="DNA/RNA polymerases"/>
    <property type="match status" value="1"/>
</dbReference>
<evidence type="ECO:0000256" key="1">
    <source>
        <dbReference type="SAM" id="MobiDB-lite"/>
    </source>
</evidence>
<dbReference type="CDD" id="cd00303">
    <property type="entry name" value="retropepsin_like"/>
    <property type="match status" value="1"/>
</dbReference>
<dbReference type="STRING" id="139825.A0A401GUD8"/>
<evidence type="ECO:0000313" key="3">
    <source>
        <dbReference type="EMBL" id="GBE85803.1"/>
    </source>
</evidence>
<dbReference type="PROSITE" id="PS50878">
    <property type="entry name" value="RT_POL"/>
    <property type="match status" value="1"/>
</dbReference>
<feature type="domain" description="Reverse transcriptase" evidence="2">
    <location>
        <begin position="603"/>
        <end position="784"/>
    </location>
</feature>
<dbReference type="OrthoDB" id="2801433at2759"/>
<dbReference type="AlphaFoldDB" id="A0A401GUD8"/>
<feature type="region of interest" description="Disordered" evidence="1">
    <location>
        <begin position="198"/>
        <end position="223"/>
    </location>
</feature>
<dbReference type="InterPro" id="IPR043128">
    <property type="entry name" value="Rev_trsase/Diguanyl_cyclase"/>
</dbReference>
<accession>A0A401GUD8</accession>
<dbReference type="Gene3D" id="2.40.70.10">
    <property type="entry name" value="Acid Proteases"/>
    <property type="match status" value="1"/>
</dbReference>
<dbReference type="EMBL" id="BFAD01000008">
    <property type="protein sequence ID" value="GBE85803.1"/>
    <property type="molecule type" value="Genomic_DNA"/>
</dbReference>
<dbReference type="Gene3D" id="3.30.70.270">
    <property type="match status" value="2"/>
</dbReference>
<name>A0A401GUD8_9APHY</name>
<dbReference type="Pfam" id="PF00078">
    <property type="entry name" value="RVT_1"/>
    <property type="match status" value="1"/>
</dbReference>